<name>A0A4R1BI50_9ACTN</name>
<gene>
    <name evidence="1" type="ORF">E0L93_09610</name>
</gene>
<dbReference type="PROSITE" id="PS51318">
    <property type="entry name" value="TAT"/>
    <property type="match status" value="1"/>
</dbReference>
<organism evidence="1 2">
    <name type="scientific">Rubrobacter taiwanensis</name>
    <dbReference type="NCBI Taxonomy" id="185139"/>
    <lineage>
        <taxon>Bacteria</taxon>
        <taxon>Bacillati</taxon>
        <taxon>Actinomycetota</taxon>
        <taxon>Rubrobacteria</taxon>
        <taxon>Rubrobacterales</taxon>
        <taxon>Rubrobacteraceae</taxon>
        <taxon>Rubrobacter</taxon>
    </lineage>
</organism>
<dbReference type="Proteomes" id="UP000295244">
    <property type="component" value="Unassembled WGS sequence"/>
</dbReference>
<sequence>MKSRRVGRRVLSRNASGISRRDFLKLSGAGVAGLALMGVAGCGPGDELQETLQWQAIPSYSLEGTDQARVEYLQEAIARWEEEHGYTIEPLVTVADIGAANARLLEQASQGRAPDTAMVDSYLFPRFYEHVQPLEDLGEGVSLDDYFPFAQDLMTDDAGEVRGLMFTTDVRVLYYRRDLIDTPPASWDEVLELGRDLANEGLDAYLFPAGRDEATMTTTVLPLFWSQGGELTDEEGNPVFAEGANREAMINVLEYIRSCVQEGITPQRVTTYGLETDLNGDAASGNTAMFHGGNWQVSMLQEIVGEEEFVEQWGVAPIPAEDGSSFATTSGGQMWGIFTEDPEKREAAISFLNAVFVGDEGMTGWCNVGGYLPPRETVFDLPEYEGNEYTDSFREHLDQYARVRPAAEVYESISAEMQVALSGVITGETEPEQALDRVAAAVGA</sequence>
<dbReference type="EMBL" id="SKBU01000015">
    <property type="protein sequence ID" value="TCJ16940.1"/>
    <property type="molecule type" value="Genomic_DNA"/>
</dbReference>
<dbReference type="SUPFAM" id="SSF53850">
    <property type="entry name" value="Periplasmic binding protein-like II"/>
    <property type="match status" value="1"/>
</dbReference>
<dbReference type="AlphaFoldDB" id="A0A4R1BI50"/>
<accession>A0A4R1BI50</accession>
<evidence type="ECO:0000313" key="1">
    <source>
        <dbReference type="EMBL" id="TCJ16940.1"/>
    </source>
</evidence>
<dbReference type="RefSeq" id="WP_132691275.1">
    <property type="nucleotide sequence ID" value="NZ_SKBU01000015.1"/>
</dbReference>
<dbReference type="InterPro" id="IPR050490">
    <property type="entry name" value="Bact_solute-bd_prot1"/>
</dbReference>
<reference evidence="1 2" key="1">
    <citation type="submission" date="2019-03" db="EMBL/GenBank/DDBJ databases">
        <title>Whole genome sequence of a novel Rubrobacter taiwanensis strain, isolated from Yellowstone National Park.</title>
        <authorList>
            <person name="Freed S."/>
            <person name="Ramaley R.F."/>
            <person name="Kyndt J.A."/>
        </authorList>
    </citation>
    <scope>NUCLEOTIDE SEQUENCE [LARGE SCALE GENOMIC DNA]</scope>
    <source>
        <strain evidence="1 2">Yellowstone</strain>
    </source>
</reference>
<dbReference type="InterPro" id="IPR006311">
    <property type="entry name" value="TAT_signal"/>
</dbReference>
<dbReference type="PANTHER" id="PTHR43649:SF12">
    <property type="entry name" value="DIACETYLCHITOBIOSE BINDING PROTEIN DASA"/>
    <property type="match status" value="1"/>
</dbReference>
<comment type="caution">
    <text evidence="1">The sequence shown here is derived from an EMBL/GenBank/DDBJ whole genome shotgun (WGS) entry which is preliminary data.</text>
</comment>
<keyword evidence="2" id="KW-1185">Reference proteome</keyword>
<dbReference type="Pfam" id="PF13416">
    <property type="entry name" value="SBP_bac_8"/>
    <property type="match status" value="1"/>
</dbReference>
<dbReference type="InterPro" id="IPR019546">
    <property type="entry name" value="TAT_signal_bac_arc"/>
</dbReference>
<dbReference type="Gene3D" id="3.40.190.10">
    <property type="entry name" value="Periplasmic binding protein-like II"/>
    <property type="match status" value="2"/>
</dbReference>
<dbReference type="OrthoDB" id="3495561at2"/>
<dbReference type="Pfam" id="PF10518">
    <property type="entry name" value="TAT_signal"/>
    <property type="match status" value="1"/>
</dbReference>
<dbReference type="InterPro" id="IPR006059">
    <property type="entry name" value="SBP"/>
</dbReference>
<evidence type="ECO:0000313" key="2">
    <source>
        <dbReference type="Proteomes" id="UP000295244"/>
    </source>
</evidence>
<dbReference type="NCBIfam" id="TIGR01409">
    <property type="entry name" value="TAT_signal_seq"/>
    <property type="match status" value="1"/>
</dbReference>
<proteinExistence type="predicted"/>
<protein>
    <submittedName>
        <fullName evidence="1">Extracellular solute-binding protein</fullName>
    </submittedName>
</protein>
<dbReference type="PANTHER" id="PTHR43649">
    <property type="entry name" value="ARABINOSE-BINDING PROTEIN-RELATED"/>
    <property type="match status" value="1"/>
</dbReference>